<protein>
    <submittedName>
        <fullName evidence="1">Uncharacterized protein</fullName>
    </submittedName>
</protein>
<keyword evidence="2" id="KW-1185">Reference proteome</keyword>
<dbReference type="Proteomes" id="UP001164250">
    <property type="component" value="Chromosome 7"/>
</dbReference>
<gene>
    <name evidence="1" type="ORF">Patl1_25884</name>
</gene>
<sequence length="172" mass="19467">MEPPVIRPYVFGESNMDAVDFELSFHDHILKELNENLGRAQQCMVSQADKCQRPVEFEVGQQWVCKVAYKLAFPEGSKIHPVFHVSLLKPCSAALTVAPLQLPPLVYRDQPHITPLAMLGRRIVSHEGVDVPQLLVQWHGLPLEGTSWEDGTTFEAIYEKLSHNLEDKVEVE</sequence>
<evidence type="ECO:0000313" key="2">
    <source>
        <dbReference type="Proteomes" id="UP001164250"/>
    </source>
</evidence>
<name>A0ACC1B137_9ROSI</name>
<organism evidence="1 2">
    <name type="scientific">Pistacia atlantica</name>
    <dbReference type="NCBI Taxonomy" id="434234"/>
    <lineage>
        <taxon>Eukaryota</taxon>
        <taxon>Viridiplantae</taxon>
        <taxon>Streptophyta</taxon>
        <taxon>Embryophyta</taxon>
        <taxon>Tracheophyta</taxon>
        <taxon>Spermatophyta</taxon>
        <taxon>Magnoliopsida</taxon>
        <taxon>eudicotyledons</taxon>
        <taxon>Gunneridae</taxon>
        <taxon>Pentapetalae</taxon>
        <taxon>rosids</taxon>
        <taxon>malvids</taxon>
        <taxon>Sapindales</taxon>
        <taxon>Anacardiaceae</taxon>
        <taxon>Pistacia</taxon>
    </lineage>
</organism>
<proteinExistence type="predicted"/>
<dbReference type="EMBL" id="CM047903">
    <property type="protein sequence ID" value="KAJ0092629.1"/>
    <property type="molecule type" value="Genomic_DNA"/>
</dbReference>
<reference evidence="2" key="1">
    <citation type="journal article" date="2023" name="G3 (Bethesda)">
        <title>Genome assembly and association tests identify interacting loci associated with vigor, precocity, and sex in interspecific pistachio rootstocks.</title>
        <authorList>
            <person name="Palmer W."/>
            <person name="Jacygrad E."/>
            <person name="Sagayaradj S."/>
            <person name="Cavanaugh K."/>
            <person name="Han R."/>
            <person name="Bertier L."/>
            <person name="Beede B."/>
            <person name="Kafkas S."/>
            <person name="Golino D."/>
            <person name="Preece J."/>
            <person name="Michelmore R."/>
        </authorList>
    </citation>
    <scope>NUCLEOTIDE SEQUENCE [LARGE SCALE GENOMIC DNA]</scope>
</reference>
<comment type="caution">
    <text evidence="1">The sequence shown here is derived from an EMBL/GenBank/DDBJ whole genome shotgun (WGS) entry which is preliminary data.</text>
</comment>
<accession>A0ACC1B137</accession>
<evidence type="ECO:0000313" key="1">
    <source>
        <dbReference type="EMBL" id="KAJ0092629.1"/>
    </source>
</evidence>